<gene>
    <name evidence="1" type="ORF">ASPVEDRAFT_41553</name>
</gene>
<dbReference type="RefSeq" id="XP_040667800.1">
    <property type="nucleotide sequence ID" value="XM_040812378.1"/>
</dbReference>
<evidence type="ECO:0000313" key="2">
    <source>
        <dbReference type="Proteomes" id="UP000184073"/>
    </source>
</evidence>
<keyword evidence="2" id="KW-1185">Reference proteome</keyword>
<name>A0A1L9PKH5_ASPVE</name>
<dbReference type="OrthoDB" id="4487429at2759"/>
<dbReference type="GeneID" id="63727889"/>
<organism evidence="1 2">
    <name type="scientific">Aspergillus versicolor CBS 583.65</name>
    <dbReference type="NCBI Taxonomy" id="1036611"/>
    <lineage>
        <taxon>Eukaryota</taxon>
        <taxon>Fungi</taxon>
        <taxon>Dikarya</taxon>
        <taxon>Ascomycota</taxon>
        <taxon>Pezizomycotina</taxon>
        <taxon>Eurotiomycetes</taxon>
        <taxon>Eurotiomycetidae</taxon>
        <taxon>Eurotiales</taxon>
        <taxon>Aspergillaceae</taxon>
        <taxon>Aspergillus</taxon>
        <taxon>Aspergillus subgen. Nidulantes</taxon>
    </lineage>
</organism>
<evidence type="ECO:0000313" key="1">
    <source>
        <dbReference type="EMBL" id="OJJ02038.1"/>
    </source>
</evidence>
<accession>A0A1L9PKH5</accession>
<dbReference type="EMBL" id="KV878129">
    <property type="protein sequence ID" value="OJJ02038.1"/>
    <property type="molecule type" value="Genomic_DNA"/>
</dbReference>
<sequence length="112" mass="12382">MEPHDKTPNTAITSDQLNALVNNLPPITRSVVPTLTGWPASGGVWTLNPTQAQLDQVNRLPIMSDMEEYCRALEQIGATFYSDPTQCKEVQAIMADGVDLQLKQTSPERQDQ</sequence>
<dbReference type="Proteomes" id="UP000184073">
    <property type="component" value="Unassembled WGS sequence"/>
</dbReference>
<dbReference type="VEuPathDB" id="FungiDB:ASPVEDRAFT_41553"/>
<dbReference type="AlphaFoldDB" id="A0A1L9PKH5"/>
<reference evidence="2" key="1">
    <citation type="journal article" date="2017" name="Genome Biol.">
        <title>Comparative genomics reveals high biological diversity and specific adaptations in the industrially and medically important fungal genus Aspergillus.</title>
        <authorList>
            <person name="de Vries R.P."/>
            <person name="Riley R."/>
            <person name="Wiebenga A."/>
            <person name="Aguilar-Osorio G."/>
            <person name="Amillis S."/>
            <person name="Uchima C.A."/>
            <person name="Anderluh G."/>
            <person name="Asadollahi M."/>
            <person name="Askin M."/>
            <person name="Barry K."/>
            <person name="Battaglia E."/>
            <person name="Bayram O."/>
            <person name="Benocci T."/>
            <person name="Braus-Stromeyer S.A."/>
            <person name="Caldana C."/>
            <person name="Canovas D."/>
            <person name="Cerqueira G.C."/>
            <person name="Chen F."/>
            <person name="Chen W."/>
            <person name="Choi C."/>
            <person name="Clum A."/>
            <person name="Dos Santos R.A."/>
            <person name="Damasio A.R."/>
            <person name="Diallinas G."/>
            <person name="Emri T."/>
            <person name="Fekete E."/>
            <person name="Flipphi M."/>
            <person name="Freyberg S."/>
            <person name="Gallo A."/>
            <person name="Gournas C."/>
            <person name="Habgood R."/>
            <person name="Hainaut M."/>
            <person name="Harispe M.L."/>
            <person name="Henrissat B."/>
            <person name="Hilden K.S."/>
            <person name="Hope R."/>
            <person name="Hossain A."/>
            <person name="Karabika E."/>
            <person name="Karaffa L."/>
            <person name="Karanyi Z."/>
            <person name="Krasevec N."/>
            <person name="Kuo A."/>
            <person name="Kusch H."/>
            <person name="LaButti K."/>
            <person name="Lagendijk E.L."/>
            <person name="Lapidus A."/>
            <person name="Levasseur A."/>
            <person name="Lindquist E."/>
            <person name="Lipzen A."/>
            <person name="Logrieco A.F."/>
            <person name="MacCabe A."/>
            <person name="Maekelae M.R."/>
            <person name="Malavazi I."/>
            <person name="Melin P."/>
            <person name="Meyer V."/>
            <person name="Mielnichuk N."/>
            <person name="Miskei M."/>
            <person name="Molnar A.P."/>
            <person name="Mule G."/>
            <person name="Ngan C.Y."/>
            <person name="Orejas M."/>
            <person name="Orosz E."/>
            <person name="Ouedraogo J.P."/>
            <person name="Overkamp K.M."/>
            <person name="Park H.-S."/>
            <person name="Perrone G."/>
            <person name="Piumi F."/>
            <person name="Punt P.J."/>
            <person name="Ram A.F."/>
            <person name="Ramon A."/>
            <person name="Rauscher S."/>
            <person name="Record E."/>
            <person name="Riano-Pachon D.M."/>
            <person name="Robert V."/>
            <person name="Roehrig J."/>
            <person name="Ruller R."/>
            <person name="Salamov A."/>
            <person name="Salih N.S."/>
            <person name="Samson R.A."/>
            <person name="Sandor E."/>
            <person name="Sanguinetti M."/>
            <person name="Schuetze T."/>
            <person name="Sepcic K."/>
            <person name="Shelest E."/>
            <person name="Sherlock G."/>
            <person name="Sophianopoulou V."/>
            <person name="Squina F.M."/>
            <person name="Sun H."/>
            <person name="Susca A."/>
            <person name="Todd R.B."/>
            <person name="Tsang A."/>
            <person name="Unkles S.E."/>
            <person name="van de Wiele N."/>
            <person name="van Rossen-Uffink D."/>
            <person name="Oliveira J.V."/>
            <person name="Vesth T.C."/>
            <person name="Visser J."/>
            <person name="Yu J.-H."/>
            <person name="Zhou M."/>
            <person name="Andersen M.R."/>
            <person name="Archer D.B."/>
            <person name="Baker S.E."/>
            <person name="Benoit I."/>
            <person name="Brakhage A.A."/>
            <person name="Braus G.H."/>
            <person name="Fischer R."/>
            <person name="Frisvad J.C."/>
            <person name="Goldman G.H."/>
            <person name="Houbraken J."/>
            <person name="Oakley B."/>
            <person name="Pocsi I."/>
            <person name="Scazzocchio C."/>
            <person name="Seiboth B."/>
            <person name="vanKuyk P.A."/>
            <person name="Wortman J."/>
            <person name="Dyer P.S."/>
            <person name="Grigoriev I.V."/>
        </authorList>
    </citation>
    <scope>NUCLEOTIDE SEQUENCE [LARGE SCALE GENOMIC DNA]</scope>
    <source>
        <strain evidence="2">CBS 583.65</strain>
    </source>
</reference>
<protein>
    <submittedName>
        <fullName evidence="1">Uncharacterized protein</fullName>
    </submittedName>
</protein>
<proteinExistence type="predicted"/>